<protein>
    <submittedName>
        <fullName evidence="2">MAM domain-containing protein</fullName>
    </submittedName>
</protein>
<organism evidence="1 2">
    <name type="scientific">Rhabditophanes sp. KR3021</name>
    <dbReference type="NCBI Taxonomy" id="114890"/>
    <lineage>
        <taxon>Eukaryota</taxon>
        <taxon>Metazoa</taxon>
        <taxon>Ecdysozoa</taxon>
        <taxon>Nematoda</taxon>
        <taxon>Chromadorea</taxon>
        <taxon>Rhabditida</taxon>
        <taxon>Tylenchina</taxon>
        <taxon>Panagrolaimomorpha</taxon>
        <taxon>Strongyloidoidea</taxon>
        <taxon>Alloionematidae</taxon>
        <taxon>Rhabditophanes</taxon>
    </lineage>
</organism>
<accession>A0AC35UBI2</accession>
<proteinExistence type="predicted"/>
<dbReference type="WBParaSite" id="RSKR_0000939000.1">
    <property type="protein sequence ID" value="RSKR_0000939000.1"/>
    <property type="gene ID" value="RSKR_0000939000"/>
</dbReference>
<evidence type="ECO:0000313" key="1">
    <source>
        <dbReference type="Proteomes" id="UP000095286"/>
    </source>
</evidence>
<sequence length="135" mass="14962">MDECVDDESNSGSSNEYCLFDMDQIADECKSQSFGCKYGEPCFYVSFNNNLGWIPNSTTDTFAEIKCNVTNNSNVSLKMAPGSGISTKHFPYLNIAHFDRGFASVQIKGLLKDSLTFTECAHNDVNVIQIDVLMT</sequence>
<name>A0AC35UBI2_9BILA</name>
<dbReference type="Proteomes" id="UP000095286">
    <property type="component" value="Unplaced"/>
</dbReference>
<reference evidence="2" key="1">
    <citation type="submission" date="2016-11" db="UniProtKB">
        <authorList>
            <consortium name="WormBaseParasite"/>
        </authorList>
    </citation>
    <scope>IDENTIFICATION</scope>
    <source>
        <strain evidence="2">KR3021</strain>
    </source>
</reference>
<evidence type="ECO:0000313" key="2">
    <source>
        <dbReference type="WBParaSite" id="RSKR_0000939000.1"/>
    </source>
</evidence>